<organism evidence="3 4">
    <name type="scientific">Aspergillus calidoustus</name>
    <dbReference type="NCBI Taxonomy" id="454130"/>
    <lineage>
        <taxon>Eukaryota</taxon>
        <taxon>Fungi</taxon>
        <taxon>Dikarya</taxon>
        <taxon>Ascomycota</taxon>
        <taxon>Pezizomycotina</taxon>
        <taxon>Eurotiomycetes</taxon>
        <taxon>Eurotiomycetidae</taxon>
        <taxon>Eurotiales</taxon>
        <taxon>Aspergillaceae</taxon>
        <taxon>Aspergillus</taxon>
        <taxon>Aspergillus subgen. Nidulantes</taxon>
    </lineage>
</organism>
<evidence type="ECO:0000313" key="3">
    <source>
        <dbReference type="EMBL" id="CEL07541.1"/>
    </source>
</evidence>
<feature type="region of interest" description="Disordered" evidence="1">
    <location>
        <begin position="73"/>
        <end position="104"/>
    </location>
</feature>
<accession>A0A0U4ZCG5</accession>
<evidence type="ECO:0000256" key="1">
    <source>
        <dbReference type="SAM" id="MobiDB-lite"/>
    </source>
</evidence>
<keyword evidence="4" id="KW-1185">Reference proteome</keyword>
<keyword evidence="2" id="KW-0732">Signal</keyword>
<dbReference type="AlphaFoldDB" id="A0A0U4ZCG5"/>
<evidence type="ECO:0000313" key="4">
    <source>
        <dbReference type="Proteomes" id="UP000054771"/>
    </source>
</evidence>
<dbReference type="EMBL" id="CDMC01000009">
    <property type="protein sequence ID" value="CEL07541.1"/>
    <property type="molecule type" value="Genomic_DNA"/>
</dbReference>
<feature type="signal peptide" evidence="2">
    <location>
        <begin position="1"/>
        <end position="19"/>
    </location>
</feature>
<feature type="chain" id="PRO_5006854752" evidence="2">
    <location>
        <begin position="20"/>
        <end position="343"/>
    </location>
</feature>
<name>A0A0U4ZCG5_ASPCI</name>
<proteinExistence type="predicted"/>
<sequence>MIKMKCLISSCLHIRSVILVQLLVSHHPPLRLHKSLLSSITSLPRHLQYEHIKSFTSPTAKMTTNSMLLRTILSTNPPSSRSRYHKRPQPPLNTPQSGKLQPADDKCSMVSEEEVIFELDEAALSKLTTHLQNNMREIQAERMHRLQKEHKDNLHHRIRLRRHNDSNEYERDVYAEKWYQNMLGKVAAAKELEAHTMNERDPEIARPRGMSWCPMRHGWVPEYASWGASRGRSAMVGSGNTCVAGLRDTRGFLSCCQPCAETAASRGYYVSSCNGRRESSYSSYMSWRCAGPYYVHEARAEEKFWGRNSGLSSEPRKRCMIVVSEMCERVSARLQRARKMFSK</sequence>
<gene>
    <name evidence="3" type="ORF">ASPCAL10698</name>
</gene>
<dbReference type="Proteomes" id="UP000054771">
    <property type="component" value="Unassembled WGS sequence"/>
</dbReference>
<protein>
    <submittedName>
        <fullName evidence="3">Uncharacterized protein</fullName>
    </submittedName>
</protein>
<evidence type="ECO:0000256" key="2">
    <source>
        <dbReference type="SAM" id="SignalP"/>
    </source>
</evidence>
<dbReference type="OrthoDB" id="4506792at2759"/>
<reference evidence="4" key="1">
    <citation type="journal article" date="2016" name="Genome Announc.">
        <title>Draft genome sequences of fungus Aspergillus calidoustus.</title>
        <authorList>
            <person name="Horn F."/>
            <person name="Linde J."/>
            <person name="Mattern D.J."/>
            <person name="Walther G."/>
            <person name="Guthke R."/>
            <person name="Scherlach K."/>
            <person name="Martin K."/>
            <person name="Brakhage A.A."/>
            <person name="Petzke L."/>
            <person name="Valiante V."/>
        </authorList>
    </citation>
    <scope>NUCLEOTIDE SEQUENCE [LARGE SCALE GENOMIC DNA]</scope>
    <source>
        <strain evidence="4">SF006504</strain>
    </source>
</reference>